<feature type="transmembrane region" description="Helical" evidence="1">
    <location>
        <begin position="34"/>
        <end position="50"/>
    </location>
</feature>
<dbReference type="AlphaFoldDB" id="A0A5D5AHH1"/>
<organism evidence="2 3">
    <name type="scientific">Natrialba swarupiae</name>
    <dbReference type="NCBI Taxonomy" id="2448032"/>
    <lineage>
        <taxon>Archaea</taxon>
        <taxon>Methanobacteriati</taxon>
        <taxon>Methanobacteriota</taxon>
        <taxon>Stenosarchaea group</taxon>
        <taxon>Halobacteria</taxon>
        <taxon>Halobacteriales</taxon>
        <taxon>Natrialbaceae</taxon>
        <taxon>Natrialba</taxon>
    </lineage>
</organism>
<comment type="caution">
    <text evidence="2">The sequence shown here is derived from an EMBL/GenBank/DDBJ whole genome shotgun (WGS) entry which is preliminary data.</text>
</comment>
<evidence type="ECO:0000256" key="1">
    <source>
        <dbReference type="SAM" id="Phobius"/>
    </source>
</evidence>
<name>A0A5D5AHH1_9EURY</name>
<dbReference type="Pfam" id="PF26047">
    <property type="entry name" value="DUF8015"/>
    <property type="match status" value="1"/>
</dbReference>
<dbReference type="EMBL" id="VTAW01000019">
    <property type="protein sequence ID" value="TYT61308.1"/>
    <property type="molecule type" value="Genomic_DNA"/>
</dbReference>
<reference evidence="2 3" key="1">
    <citation type="submission" date="2019-08" db="EMBL/GenBank/DDBJ databases">
        <title>Archaea genome.</title>
        <authorList>
            <person name="Kajale S."/>
            <person name="Shouche Y."/>
            <person name="Deshpande N."/>
            <person name="Sharma A."/>
        </authorList>
    </citation>
    <scope>NUCLEOTIDE SEQUENCE [LARGE SCALE GENOMIC DNA]</scope>
    <source>
        <strain evidence="2 3">ESP3B_9</strain>
    </source>
</reference>
<accession>A0A5D5AHH1</accession>
<evidence type="ECO:0000313" key="2">
    <source>
        <dbReference type="EMBL" id="TYT61308.1"/>
    </source>
</evidence>
<evidence type="ECO:0000313" key="3">
    <source>
        <dbReference type="Proteomes" id="UP000324104"/>
    </source>
</evidence>
<feature type="transmembrane region" description="Helical" evidence="1">
    <location>
        <begin position="62"/>
        <end position="82"/>
    </location>
</feature>
<keyword evidence="3" id="KW-1185">Reference proteome</keyword>
<keyword evidence="1" id="KW-0472">Membrane</keyword>
<keyword evidence="1" id="KW-1133">Transmembrane helix</keyword>
<dbReference type="InterPro" id="IPR058328">
    <property type="entry name" value="DUF8015"/>
</dbReference>
<keyword evidence="1" id="KW-0812">Transmembrane</keyword>
<dbReference type="RefSeq" id="WP_149082104.1">
    <property type="nucleotide sequence ID" value="NZ_VTAW01000019.1"/>
</dbReference>
<proteinExistence type="predicted"/>
<dbReference type="Proteomes" id="UP000324104">
    <property type="component" value="Unassembled WGS sequence"/>
</dbReference>
<gene>
    <name evidence="2" type="ORF">FYC77_13925</name>
</gene>
<protein>
    <submittedName>
        <fullName evidence="2">Uncharacterized protein</fullName>
    </submittedName>
</protein>
<sequence>MVSYYDKILAGIAVSLVGGILLGTFTAVTLNTGILLGALAASGFVYHAMFENPPLPTSDPRVAATVIVWHAVVFVIALSVFLE</sequence>